<sequence length="123" mass="12325">MHDYAHTHAHGNGNRPPAYTMDELFYDQMGTFNGGYAHPSPDGAPFSVEVGGRVGGVGGGVGVGGRGSGRHGGTGGIQVLIDAASMSGQPGLMSVSAHGQGHGHAGVDPGTLVMWLTAPTGFE</sequence>
<reference evidence="2" key="2">
    <citation type="submission" date="2015-01" db="EMBL/GenBank/DDBJ databases">
        <title>Evolutionary Origins and Diversification of the Mycorrhizal Mutualists.</title>
        <authorList>
            <consortium name="DOE Joint Genome Institute"/>
            <consortium name="Mycorrhizal Genomics Consortium"/>
            <person name="Kohler A."/>
            <person name="Kuo A."/>
            <person name="Nagy L.G."/>
            <person name="Floudas D."/>
            <person name="Copeland A."/>
            <person name="Barry K.W."/>
            <person name="Cichocki N."/>
            <person name="Veneault-Fourrey C."/>
            <person name="LaButti K."/>
            <person name="Lindquist E.A."/>
            <person name="Lipzen A."/>
            <person name="Lundell T."/>
            <person name="Morin E."/>
            <person name="Murat C."/>
            <person name="Riley R."/>
            <person name="Ohm R."/>
            <person name="Sun H."/>
            <person name="Tunlid A."/>
            <person name="Henrissat B."/>
            <person name="Grigoriev I.V."/>
            <person name="Hibbett D.S."/>
            <person name="Martin F."/>
        </authorList>
    </citation>
    <scope>NUCLEOTIDE SEQUENCE [LARGE SCALE GENOMIC DNA]</scope>
    <source>
        <strain evidence="2">ATCC 200175</strain>
    </source>
</reference>
<accession>A0A0C9T7E8</accession>
<evidence type="ECO:0000313" key="2">
    <source>
        <dbReference type="Proteomes" id="UP000053647"/>
    </source>
</evidence>
<dbReference type="Proteomes" id="UP000053647">
    <property type="component" value="Unassembled WGS sequence"/>
</dbReference>
<name>A0A0C9T7E8_PAXIN</name>
<dbReference type="EMBL" id="KN820013">
    <property type="protein sequence ID" value="KIJ07118.1"/>
    <property type="molecule type" value="Genomic_DNA"/>
</dbReference>
<dbReference type="HOGENOM" id="CLU_2015970_0_0_1"/>
<evidence type="ECO:0000313" key="1">
    <source>
        <dbReference type="EMBL" id="KIJ07118.1"/>
    </source>
</evidence>
<gene>
    <name evidence="1" type="ORF">PAXINDRAFT_19683</name>
</gene>
<protein>
    <submittedName>
        <fullName evidence="1">Uncharacterized protein</fullName>
    </submittedName>
</protein>
<reference evidence="1 2" key="1">
    <citation type="submission" date="2014-06" db="EMBL/GenBank/DDBJ databases">
        <authorList>
            <consortium name="DOE Joint Genome Institute"/>
            <person name="Kuo A."/>
            <person name="Kohler A."/>
            <person name="Nagy L.G."/>
            <person name="Floudas D."/>
            <person name="Copeland A."/>
            <person name="Barry K.W."/>
            <person name="Cichocki N."/>
            <person name="Veneault-Fourrey C."/>
            <person name="LaButti K."/>
            <person name="Lindquist E.A."/>
            <person name="Lipzen A."/>
            <person name="Lundell T."/>
            <person name="Morin E."/>
            <person name="Murat C."/>
            <person name="Sun H."/>
            <person name="Tunlid A."/>
            <person name="Henrissat B."/>
            <person name="Grigoriev I.V."/>
            <person name="Hibbett D.S."/>
            <person name="Martin F."/>
            <person name="Nordberg H.P."/>
            <person name="Cantor M.N."/>
            <person name="Hua S.X."/>
        </authorList>
    </citation>
    <scope>NUCLEOTIDE SEQUENCE [LARGE SCALE GENOMIC DNA]</scope>
    <source>
        <strain evidence="1 2">ATCC 200175</strain>
    </source>
</reference>
<proteinExistence type="predicted"/>
<dbReference type="AlphaFoldDB" id="A0A0C9T7E8"/>
<keyword evidence="2" id="KW-1185">Reference proteome</keyword>
<organism evidence="1 2">
    <name type="scientific">Paxillus involutus ATCC 200175</name>
    <dbReference type="NCBI Taxonomy" id="664439"/>
    <lineage>
        <taxon>Eukaryota</taxon>
        <taxon>Fungi</taxon>
        <taxon>Dikarya</taxon>
        <taxon>Basidiomycota</taxon>
        <taxon>Agaricomycotina</taxon>
        <taxon>Agaricomycetes</taxon>
        <taxon>Agaricomycetidae</taxon>
        <taxon>Boletales</taxon>
        <taxon>Paxilineae</taxon>
        <taxon>Paxillaceae</taxon>
        <taxon>Paxillus</taxon>
    </lineage>
</organism>